<keyword evidence="3" id="KW-0804">Transcription</keyword>
<sequence>MMENINNEKDRESTEKRLLEAVGDIIIKHGFDKVGVNAIASKAGVSKVLIYRYFGSIDNIIVEYLSQNDFWVSFSVDFPKDESLKEFIKKMFRDQIIQLRSSKLEQELYRWELTSHNGVIEKLRLKREAKGITLITIISQLAKHPQEEVAAIATLLSAAISYLVLLSDNCSMYNGIDLQSDKGWNQLASGIDLLVDKWYD</sequence>
<evidence type="ECO:0000313" key="6">
    <source>
        <dbReference type="EMBL" id="PXV64363.1"/>
    </source>
</evidence>
<keyword evidence="2 4" id="KW-0238">DNA-binding</keyword>
<dbReference type="PANTHER" id="PTHR30055:SF234">
    <property type="entry name" value="HTH-TYPE TRANSCRIPTIONAL REGULATOR BETI"/>
    <property type="match status" value="1"/>
</dbReference>
<accession>A0A2V3PNU0</accession>
<dbReference type="AlphaFoldDB" id="A0A2V3PNU0"/>
<keyword evidence="1" id="KW-0805">Transcription regulation</keyword>
<feature type="DNA-binding region" description="H-T-H motif" evidence="4">
    <location>
        <begin position="35"/>
        <end position="54"/>
    </location>
</feature>
<dbReference type="InterPro" id="IPR009057">
    <property type="entry name" value="Homeodomain-like_sf"/>
</dbReference>
<gene>
    <name evidence="6" type="ORF">CLV62_1106</name>
</gene>
<keyword evidence="7" id="KW-1185">Reference proteome</keyword>
<dbReference type="InterPro" id="IPR001647">
    <property type="entry name" value="HTH_TetR"/>
</dbReference>
<proteinExistence type="predicted"/>
<evidence type="ECO:0000256" key="2">
    <source>
        <dbReference type="ARBA" id="ARBA00023125"/>
    </source>
</evidence>
<evidence type="ECO:0000256" key="4">
    <source>
        <dbReference type="PROSITE-ProRule" id="PRU00335"/>
    </source>
</evidence>
<dbReference type="GO" id="GO:0003700">
    <property type="term" value="F:DNA-binding transcription factor activity"/>
    <property type="evidence" value="ECO:0007669"/>
    <property type="project" value="TreeGrafter"/>
</dbReference>
<dbReference type="PRINTS" id="PR00455">
    <property type="entry name" value="HTHTETR"/>
</dbReference>
<dbReference type="RefSeq" id="WP_245904064.1">
    <property type="nucleotide sequence ID" value="NZ_QICL01000010.1"/>
</dbReference>
<dbReference type="EMBL" id="QICL01000010">
    <property type="protein sequence ID" value="PXV64363.1"/>
    <property type="molecule type" value="Genomic_DNA"/>
</dbReference>
<evidence type="ECO:0000256" key="3">
    <source>
        <dbReference type="ARBA" id="ARBA00023163"/>
    </source>
</evidence>
<evidence type="ECO:0000259" key="5">
    <source>
        <dbReference type="PROSITE" id="PS50977"/>
    </source>
</evidence>
<dbReference type="InterPro" id="IPR050109">
    <property type="entry name" value="HTH-type_TetR-like_transc_reg"/>
</dbReference>
<name>A0A2V3PNU0_9BACT</name>
<feature type="domain" description="HTH tetR-type" evidence="5">
    <location>
        <begin position="12"/>
        <end position="72"/>
    </location>
</feature>
<dbReference type="Pfam" id="PF00440">
    <property type="entry name" value="TetR_N"/>
    <property type="match status" value="1"/>
</dbReference>
<dbReference type="PANTHER" id="PTHR30055">
    <property type="entry name" value="HTH-TYPE TRANSCRIPTIONAL REGULATOR RUTR"/>
    <property type="match status" value="1"/>
</dbReference>
<comment type="caution">
    <text evidence="6">The sequence shown here is derived from an EMBL/GenBank/DDBJ whole genome shotgun (WGS) entry which is preliminary data.</text>
</comment>
<reference evidence="6 7" key="1">
    <citation type="submission" date="2018-03" db="EMBL/GenBank/DDBJ databases">
        <title>Genomic Encyclopedia of Archaeal and Bacterial Type Strains, Phase II (KMG-II): from individual species to whole genera.</title>
        <authorList>
            <person name="Goeker M."/>
        </authorList>
    </citation>
    <scope>NUCLEOTIDE SEQUENCE [LARGE SCALE GENOMIC DNA]</scope>
    <source>
        <strain evidence="6 7">DSM 100214</strain>
    </source>
</reference>
<evidence type="ECO:0000313" key="7">
    <source>
        <dbReference type="Proteomes" id="UP000247973"/>
    </source>
</evidence>
<dbReference type="PROSITE" id="PS50977">
    <property type="entry name" value="HTH_TETR_2"/>
    <property type="match status" value="1"/>
</dbReference>
<dbReference type="Proteomes" id="UP000247973">
    <property type="component" value="Unassembled WGS sequence"/>
</dbReference>
<evidence type="ECO:0000256" key="1">
    <source>
        <dbReference type="ARBA" id="ARBA00023015"/>
    </source>
</evidence>
<dbReference type="GO" id="GO:0000976">
    <property type="term" value="F:transcription cis-regulatory region binding"/>
    <property type="evidence" value="ECO:0007669"/>
    <property type="project" value="TreeGrafter"/>
</dbReference>
<organism evidence="6 7">
    <name type="scientific">Dysgonomonas alginatilytica</name>
    <dbReference type="NCBI Taxonomy" id="1605892"/>
    <lineage>
        <taxon>Bacteria</taxon>
        <taxon>Pseudomonadati</taxon>
        <taxon>Bacteroidota</taxon>
        <taxon>Bacteroidia</taxon>
        <taxon>Bacteroidales</taxon>
        <taxon>Dysgonomonadaceae</taxon>
        <taxon>Dysgonomonas</taxon>
    </lineage>
</organism>
<dbReference type="Gene3D" id="1.10.357.10">
    <property type="entry name" value="Tetracycline Repressor, domain 2"/>
    <property type="match status" value="1"/>
</dbReference>
<dbReference type="SUPFAM" id="SSF46689">
    <property type="entry name" value="Homeodomain-like"/>
    <property type="match status" value="1"/>
</dbReference>
<protein>
    <submittedName>
        <fullName evidence="6">AcrR family transcriptional regulator</fullName>
    </submittedName>
</protein>